<reference evidence="9" key="1">
    <citation type="submission" date="2025-08" db="UniProtKB">
        <authorList>
            <consortium name="Ensembl"/>
        </authorList>
    </citation>
    <scope>IDENTIFICATION</scope>
</reference>
<dbReference type="GO" id="GO:0015020">
    <property type="term" value="F:glucuronosyltransferase activity"/>
    <property type="evidence" value="ECO:0007669"/>
    <property type="project" value="UniProtKB-EC"/>
</dbReference>
<dbReference type="PANTHER" id="PTHR48043">
    <property type="entry name" value="EG:EG0003.4 PROTEIN-RELATED"/>
    <property type="match status" value="1"/>
</dbReference>
<dbReference type="Ensembl" id="ENSGMOT00000019203.2">
    <property type="protein sequence ID" value="ENSGMOP00000018745.2"/>
    <property type="gene ID" value="ENSGMOG00000017450.2"/>
</dbReference>
<dbReference type="InterPro" id="IPR050271">
    <property type="entry name" value="UDP-glycosyltransferase"/>
</dbReference>
<gene>
    <name evidence="9" type="primary">ugt5g1</name>
</gene>
<dbReference type="GeneTree" id="ENSGT00940000166282"/>
<dbReference type="PANTHER" id="PTHR48043:SF32">
    <property type="entry name" value="UDP-GLUCURONOSYLTRANSFERASE"/>
    <property type="match status" value="1"/>
</dbReference>
<evidence type="ECO:0000256" key="7">
    <source>
        <dbReference type="RuleBase" id="RU003718"/>
    </source>
</evidence>
<organism evidence="9 10">
    <name type="scientific">Gadus morhua</name>
    <name type="common">Atlantic cod</name>
    <dbReference type="NCBI Taxonomy" id="8049"/>
    <lineage>
        <taxon>Eukaryota</taxon>
        <taxon>Metazoa</taxon>
        <taxon>Chordata</taxon>
        <taxon>Craniata</taxon>
        <taxon>Vertebrata</taxon>
        <taxon>Euteleostomi</taxon>
        <taxon>Actinopterygii</taxon>
        <taxon>Neopterygii</taxon>
        <taxon>Teleostei</taxon>
        <taxon>Neoteleostei</taxon>
        <taxon>Acanthomorphata</taxon>
        <taxon>Zeiogadaria</taxon>
        <taxon>Gadariae</taxon>
        <taxon>Gadiformes</taxon>
        <taxon>Gadoidei</taxon>
        <taxon>Gadidae</taxon>
        <taxon>Gadus</taxon>
    </lineage>
</organism>
<evidence type="ECO:0000256" key="6">
    <source>
        <dbReference type="ARBA" id="ARBA00023136"/>
    </source>
</evidence>
<protein>
    <recommendedName>
        <fullName evidence="8">UDP-glucuronosyltransferase</fullName>
        <ecNumber evidence="8">2.4.1.17</ecNumber>
    </recommendedName>
</protein>
<keyword evidence="6 8" id="KW-0472">Membrane</keyword>
<evidence type="ECO:0000313" key="9">
    <source>
        <dbReference type="Ensembl" id="ENSGMOP00000018745.2"/>
    </source>
</evidence>
<name>A0A8C4ZNS0_GADMO</name>
<keyword evidence="5 8" id="KW-1133">Transmembrane helix</keyword>
<feature type="transmembrane region" description="Helical" evidence="8">
    <location>
        <begin position="6"/>
        <end position="25"/>
    </location>
</feature>
<reference evidence="9" key="2">
    <citation type="submission" date="2025-09" db="UniProtKB">
        <authorList>
            <consortium name="Ensembl"/>
        </authorList>
    </citation>
    <scope>IDENTIFICATION</scope>
</reference>
<dbReference type="Gene3D" id="3.40.50.2000">
    <property type="entry name" value="Glycogen Phosphorylase B"/>
    <property type="match status" value="2"/>
</dbReference>
<evidence type="ECO:0000256" key="2">
    <source>
        <dbReference type="ARBA" id="ARBA00022676"/>
    </source>
</evidence>
<evidence type="ECO:0000256" key="3">
    <source>
        <dbReference type="ARBA" id="ARBA00022679"/>
    </source>
</evidence>
<feature type="transmembrane region" description="Helical" evidence="8">
    <location>
        <begin position="484"/>
        <end position="511"/>
    </location>
</feature>
<dbReference type="CDD" id="cd03784">
    <property type="entry name" value="GT1_Gtf-like"/>
    <property type="match status" value="1"/>
</dbReference>
<accession>A0A8C4ZNS0</accession>
<keyword evidence="10" id="KW-1185">Reference proteome</keyword>
<dbReference type="GO" id="GO:0016020">
    <property type="term" value="C:membrane"/>
    <property type="evidence" value="ECO:0007669"/>
    <property type="project" value="UniProtKB-SubCell"/>
</dbReference>
<dbReference type="AlphaFoldDB" id="A0A8C4ZNS0"/>
<feature type="transmembrane region" description="Helical" evidence="8">
    <location>
        <begin position="213"/>
        <end position="231"/>
    </location>
</feature>
<proteinExistence type="inferred from homology"/>
<evidence type="ECO:0000256" key="8">
    <source>
        <dbReference type="RuleBase" id="RU362059"/>
    </source>
</evidence>
<sequence length="525" mass="59837">MLGLHLILIVIFIVHGCSGGNILVVPVDGSHWINMEVILRELQSRGHQLTVLRSPNSWYIPEISSFYTTITVTSPEDQGEGFDPSLFSLLMQRSFEQNKMTPFWHFIEQLKDRAHTIHIFHSATLHFLSTILNDSIFLTRLKSTRFDLLLTDPAFPTGVILAQYLKLPMIYSVRWINAGEAHGELAPSPPSYIPAYNSLFSDNMNFLQRTFNLLLYLVSILIEEVFIMPVYSELLHRHFPPGADLRSMQHSADIWLMRVDFVFEFPRPTMPNMVYIGGFQCREAKPLPTELEAFMQSSGEHGVVVMSLGTLVSALPKEMTEVIAEAFSRLPQKVVWRYLGHRPSNLANNTLLLEWLPQNDLLGHPKTRVFVAHGGTNGLYEAIYHGVPVLGLPLLFDQFDNLIRLKGRGAARVVDASSVNVEDFVEALRDMLENPSYRDNIQRLSRLHHDKPLSPLDTAVFWIEYVIRNKGAAHLRSAGSSLPWYIYHSIDVVIFLLALGVAFLWVLIYACRLCHWSYRTKSKVE</sequence>
<keyword evidence="3 7" id="KW-0808">Transferase</keyword>
<dbReference type="SUPFAM" id="SSF53756">
    <property type="entry name" value="UDP-Glycosyltransferase/glycogen phosphorylase"/>
    <property type="match status" value="1"/>
</dbReference>
<dbReference type="Proteomes" id="UP000694546">
    <property type="component" value="Chromosome 17"/>
</dbReference>
<keyword evidence="2 7" id="KW-0328">Glycosyltransferase</keyword>
<dbReference type="InterPro" id="IPR002213">
    <property type="entry name" value="UDP_glucos_trans"/>
</dbReference>
<evidence type="ECO:0000256" key="1">
    <source>
        <dbReference type="ARBA" id="ARBA00009995"/>
    </source>
</evidence>
<dbReference type="EC" id="2.4.1.17" evidence="8"/>
<evidence type="ECO:0000256" key="4">
    <source>
        <dbReference type="ARBA" id="ARBA00022692"/>
    </source>
</evidence>
<dbReference type="PROSITE" id="PS00375">
    <property type="entry name" value="UDPGT"/>
    <property type="match status" value="1"/>
</dbReference>
<comment type="subcellular location">
    <subcellularLocation>
        <location evidence="8">Membrane</location>
        <topology evidence="8">Single-pass membrane protein</topology>
    </subcellularLocation>
</comment>
<comment type="catalytic activity">
    <reaction evidence="8">
        <text>glucuronate acceptor + UDP-alpha-D-glucuronate = acceptor beta-D-glucuronoside + UDP + H(+)</text>
        <dbReference type="Rhea" id="RHEA:21032"/>
        <dbReference type="ChEBI" id="CHEBI:15378"/>
        <dbReference type="ChEBI" id="CHEBI:58052"/>
        <dbReference type="ChEBI" id="CHEBI:58223"/>
        <dbReference type="ChEBI" id="CHEBI:132367"/>
        <dbReference type="ChEBI" id="CHEBI:132368"/>
        <dbReference type="EC" id="2.4.1.17"/>
    </reaction>
</comment>
<evidence type="ECO:0000256" key="5">
    <source>
        <dbReference type="ARBA" id="ARBA00022989"/>
    </source>
</evidence>
<comment type="similarity">
    <text evidence="1 7">Belongs to the UDP-glycosyltransferase family.</text>
</comment>
<keyword evidence="4 8" id="KW-0812">Transmembrane</keyword>
<dbReference type="Pfam" id="PF00201">
    <property type="entry name" value="UDPGT"/>
    <property type="match status" value="1"/>
</dbReference>
<dbReference type="OMA" id="RSFCQQH"/>
<dbReference type="InterPro" id="IPR035595">
    <property type="entry name" value="UDP_glycos_trans_CS"/>
</dbReference>
<comment type="caution">
    <text evidence="8">Lacks conserved residue(s) required for the propagation of feature annotation.</text>
</comment>
<evidence type="ECO:0000313" key="10">
    <source>
        <dbReference type="Proteomes" id="UP000694546"/>
    </source>
</evidence>
<dbReference type="FunFam" id="3.40.50.2000:FF:000001">
    <property type="entry name" value="UDP-glucuronosyltransferase"/>
    <property type="match status" value="1"/>
</dbReference>